<accession>A0ABN3UVG6</accession>
<keyword evidence="3" id="KW-1185">Reference proteome</keyword>
<dbReference type="Pfam" id="PF13676">
    <property type="entry name" value="TIR_2"/>
    <property type="match status" value="1"/>
</dbReference>
<dbReference type="PROSITE" id="PS50104">
    <property type="entry name" value="TIR"/>
    <property type="match status" value="1"/>
</dbReference>
<feature type="domain" description="TIR" evidence="1">
    <location>
        <begin position="1"/>
        <end position="146"/>
    </location>
</feature>
<evidence type="ECO:0000259" key="1">
    <source>
        <dbReference type="PROSITE" id="PS50104"/>
    </source>
</evidence>
<protein>
    <recommendedName>
        <fullName evidence="1">TIR domain-containing protein</fullName>
    </recommendedName>
</protein>
<gene>
    <name evidence="2" type="ORF">GCM10010439_74190</name>
</gene>
<dbReference type="Gene3D" id="3.40.50.10140">
    <property type="entry name" value="Toll/interleukin-1 receptor homology (TIR) domain"/>
    <property type="match status" value="1"/>
</dbReference>
<dbReference type="EMBL" id="BAAATZ010000049">
    <property type="protein sequence ID" value="GAA2738846.1"/>
    <property type="molecule type" value="Genomic_DNA"/>
</dbReference>
<dbReference type="InterPro" id="IPR035897">
    <property type="entry name" value="Toll_tir_struct_dom_sf"/>
</dbReference>
<dbReference type="SUPFAM" id="SSF52200">
    <property type="entry name" value="Toll/Interleukin receptor TIR domain"/>
    <property type="match status" value="1"/>
</dbReference>
<organism evidence="2 3">
    <name type="scientific">Actinocorallia aurantiaca</name>
    <dbReference type="NCBI Taxonomy" id="46204"/>
    <lineage>
        <taxon>Bacteria</taxon>
        <taxon>Bacillati</taxon>
        <taxon>Actinomycetota</taxon>
        <taxon>Actinomycetes</taxon>
        <taxon>Streptosporangiales</taxon>
        <taxon>Thermomonosporaceae</taxon>
        <taxon>Actinocorallia</taxon>
    </lineage>
</organism>
<comment type="caution">
    <text evidence="2">The sequence shown here is derived from an EMBL/GenBank/DDBJ whole genome shotgun (WGS) entry which is preliminary data.</text>
</comment>
<sequence>MDSIFLSYRSSDDAYAAALLDTKLSERFGSMEIFRAGRSIPPGIDYASSLLRSVSNSKVIIAIVGQGWVNSFVKDDSEDWVRMELQEAIGRKIPIIPVLLANARRLVESDLPPSLKILARLQYLRFDYRNIDADSQRIVEALAQYVFAPQSFSSNKNASLSTLVEMIERLDARIARIQEKGNSDHG</sequence>
<evidence type="ECO:0000313" key="3">
    <source>
        <dbReference type="Proteomes" id="UP001501842"/>
    </source>
</evidence>
<dbReference type="Proteomes" id="UP001501842">
    <property type="component" value="Unassembled WGS sequence"/>
</dbReference>
<name>A0ABN3UVG6_9ACTN</name>
<dbReference type="RefSeq" id="WP_344458479.1">
    <property type="nucleotide sequence ID" value="NZ_BAAATZ010000049.1"/>
</dbReference>
<proteinExistence type="predicted"/>
<reference evidence="2 3" key="1">
    <citation type="journal article" date="2019" name="Int. J. Syst. Evol. Microbiol.">
        <title>The Global Catalogue of Microorganisms (GCM) 10K type strain sequencing project: providing services to taxonomists for standard genome sequencing and annotation.</title>
        <authorList>
            <consortium name="The Broad Institute Genomics Platform"/>
            <consortium name="The Broad Institute Genome Sequencing Center for Infectious Disease"/>
            <person name="Wu L."/>
            <person name="Ma J."/>
        </authorList>
    </citation>
    <scope>NUCLEOTIDE SEQUENCE [LARGE SCALE GENOMIC DNA]</scope>
    <source>
        <strain evidence="2 3">JCM 8201</strain>
    </source>
</reference>
<evidence type="ECO:0000313" key="2">
    <source>
        <dbReference type="EMBL" id="GAA2738846.1"/>
    </source>
</evidence>
<dbReference type="InterPro" id="IPR000157">
    <property type="entry name" value="TIR_dom"/>
</dbReference>